<feature type="transmembrane region" description="Helical" evidence="1">
    <location>
        <begin position="47"/>
        <end position="65"/>
    </location>
</feature>
<keyword evidence="1" id="KW-0812">Transmembrane</keyword>
<comment type="caution">
    <text evidence="2">The sequence shown here is derived from an EMBL/GenBank/DDBJ whole genome shotgun (WGS) entry which is preliminary data.</text>
</comment>
<dbReference type="HOGENOM" id="CLU_102141_0_0_5"/>
<accession>A0A017HLF5</accession>
<dbReference type="OrthoDB" id="1437042at2"/>
<dbReference type="RefSeq" id="WP_051521490.1">
    <property type="nucleotide sequence ID" value="NZ_KK088604.1"/>
</dbReference>
<feature type="transmembrane region" description="Helical" evidence="1">
    <location>
        <begin position="165"/>
        <end position="184"/>
    </location>
</feature>
<feature type="transmembrane region" description="Helical" evidence="1">
    <location>
        <begin position="190"/>
        <end position="208"/>
    </location>
</feature>
<evidence type="ECO:0000256" key="1">
    <source>
        <dbReference type="SAM" id="Phobius"/>
    </source>
</evidence>
<sequence length="219" mass="23330">MPFTAEQFFAVFAAYNQAIWPLQIVACLAGLLAVAFLLRPSRGAGQGIATVLALFWAMNGLGYHWTWFAPINPVARLFAAAFVAEAVLLALAPVLFRELRFSVRADARSWLGLALIAYALVLYPALGALAGHSWPEVPVFGVAPCPTVIFTIGMLLLAPWRAARWLLVVPVLWSAVGGSAATLLGVPQDYGLIVAGLVALAVALGHRFRAGFARHGEPA</sequence>
<dbReference type="STRING" id="442562.Rumeso_03880"/>
<feature type="transmembrane region" description="Helical" evidence="1">
    <location>
        <begin position="77"/>
        <end position="96"/>
    </location>
</feature>
<feature type="transmembrane region" description="Helical" evidence="1">
    <location>
        <begin position="108"/>
        <end position="131"/>
    </location>
</feature>
<feature type="transmembrane region" description="Helical" evidence="1">
    <location>
        <begin position="20"/>
        <end position="38"/>
    </location>
</feature>
<gene>
    <name evidence="2" type="ORF">Rumeso_03880</name>
</gene>
<keyword evidence="3" id="KW-1185">Reference proteome</keyword>
<proteinExistence type="predicted"/>
<name>A0A017HLF5_9RHOB</name>
<organism evidence="2 3">
    <name type="scientific">Rubellimicrobium mesophilum DSM 19309</name>
    <dbReference type="NCBI Taxonomy" id="442562"/>
    <lineage>
        <taxon>Bacteria</taxon>
        <taxon>Pseudomonadati</taxon>
        <taxon>Pseudomonadota</taxon>
        <taxon>Alphaproteobacteria</taxon>
        <taxon>Rhodobacterales</taxon>
        <taxon>Roseobacteraceae</taxon>
        <taxon>Rubellimicrobium</taxon>
    </lineage>
</organism>
<keyword evidence="1" id="KW-1133">Transmembrane helix</keyword>
<reference evidence="2 3" key="1">
    <citation type="submission" date="2013-02" db="EMBL/GenBank/DDBJ databases">
        <authorList>
            <person name="Fiebig A."/>
            <person name="Goeker M."/>
            <person name="Klenk H.-P.P."/>
        </authorList>
    </citation>
    <scope>NUCLEOTIDE SEQUENCE [LARGE SCALE GENOMIC DNA]</scope>
    <source>
        <strain evidence="2 3">DSM 19309</strain>
    </source>
</reference>
<dbReference type="EMBL" id="AOSK01000111">
    <property type="protein sequence ID" value="EYD74584.1"/>
    <property type="molecule type" value="Genomic_DNA"/>
</dbReference>
<dbReference type="Proteomes" id="UP000019666">
    <property type="component" value="Unassembled WGS sequence"/>
</dbReference>
<dbReference type="InterPro" id="IPR045708">
    <property type="entry name" value="DUF6064"/>
</dbReference>
<protein>
    <submittedName>
        <fullName evidence="2">Uncharacterized protein</fullName>
    </submittedName>
</protein>
<keyword evidence="1" id="KW-0472">Membrane</keyword>
<evidence type="ECO:0000313" key="3">
    <source>
        <dbReference type="Proteomes" id="UP000019666"/>
    </source>
</evidence>
<dbReference type="Pfam" id="PF19540">
    <property type="entry name" value="DUF6064"/>
    <property type="match status" value="1"/>
</dbReference>
<feature type="transmembrane region" description="Helical" evidence="1">
    <location>
        <begin position="137"/>
        <end position="158"/>
    </location>
</feature>
<evidence type="ECO:0000313" key="2">
    <source>
        <dbReference type="EMBL" id="EYD74584.1"/>
    </source>
</evidence>
<dbReference type="AlphaFoldDB" id="A0A017HLF5"/>